<keyword evidence="6" id="KW-0694">RNA-binding</keyword>
<dbReference type="InterPro" id="IPR012933">
    <property type="entry name" value="HicA_mRNA_interferase"/>
</dbReference>
<sequence length="81" mass="9567">MPKLKLLFGRDIIKIFESFDFSIVGQKGSHVKLKRITEDNIKQTLTIPNHKELDKGTLKSIYNQTLRYISESDIRKYFYSE</sequence>
<dbReference type="GO" id="GO:0016787">
    <property type="term" value="F:hydrolase activity"/>
    <property type="evidence" value="ECO:0007669"/>
    <property type="project" value="UniProtKB-KW"/>
</dbReference>
<dbReference type="GO" id="GO:0003729">
    <property type="term" value="F:mRNA binding"/>
    <property type="evidence" value="ECO:0007669"/>
    <property type="project" value="InterPro"/>
</dbReference>
<protein>
    <recommendedName>
        <fullName evidence="10">Type II toxin-antitoxin system HicA family toxin</fullName>
    </recommendedName>
</protein>
<evidence type="ECO:0000256" key="3">
    <source>
        <dbReference type="ARBA" id="ARBA00022722"/>
    </source>
</evidence>
<dbReference type="GO" id="GO:0004519">
    <property type="term" value="F:endonuclease activity"/>
    <property type="evidence" value="ECO:0007669"/>
    <property type="project" value="UniProtKB-KW"/>
</dbReference>
<evidence type="ECO:0000313" key="9">
    <source>
        <dbReference type="Proteomes" id="UP000229371"/>
    </source>
</evidence>
<keyword evidence="3" id="KW-0540">Nuclease</keyword>
<name>A0A2M7RP01_9BACT</name>
<keyword evidence="4" id="KW-0255">Endonuclease</keyword>
<dbReference type="Pfam" id="PF07927">
    <property type="entry name" value="HicA_toxin"/>
    <property type="match status" value="1"/>
</dbReference>
<accession>A0A2M7RP01</accession>
<evidence type="ECO:0000313" key="8">
    <source>
        <dbReference type="EMBL" id="PIZ01219.1"/>
    </source>
</evidence>
<proteinExistence type="inferred from homology"/>
<reference evidence="9" key="1">
    <citation type="submission" date="2017-09" db="EMBL/GenBank/DDBJ databases">
        <title>Depth-based differentiation of microbial function through sediment-hosted aquifers and enrichment of novel symbionts in the deep terrestrial subsurface.</title>
        <authorList>
            <person name="Probst A.J."/>
            <person name="Ladd B."/>
            <person name="Jarett J.K."/>
            <person name="Geller-Mcgrath D.E."/>
            <person name="Sieber C.M.K."/>
            <person name="Emerson J.B."/>
            <person name="Anantharaman K."/>
            <person name="Thomas B.C."/>
            <person name="Malmstrom R."/>
            <person name="Stieglmeier M."/>
            <person name="Klingl A."/>
            <person name="Woyke T."/>
            <person name="Ryan C.M."/>
            <person name="Banfield J.F."/>
        </authorList>
    </citation>
    <scope>NUCLEOTIDE SEQUENCE [LARGE SCALE GENOMIC DNA]</scope>
</reference>
<organism evidence="8 9">
    <name type="scientific">bacterium (Candidatus Gribaldobacteria) CG_4_10_14_0_8_um_filter_33_9</name>
    <dbReference type="NCBI Taxonomy" id="2014266"/>
    <lineage>
        <taxon>Bacteria</taxon>
        <taxon>Candidatus Gribaldobacteria</taxon>
    </lineage>
</organism>
<comment type="caution">
    <text evidence="8">The sequence shown here is derived from an EMBL/GenBank/DDBJ whole genome shotgun (WGS) entry which is preliminary data.</text>
</comment>
<evidence type="ECO:0000256" key="1">
    <source>
        <dbReference type="ARBA" id="ARBA00006620"/>
    </source>
</evidence>
<gene>
    <name evidence="8" type="ORF">COY61_00345</name>
</gene>
<dbReference type="Gene3D" id="3.30.920.30">
    <property type="entry name" value="Hypothetical protein"/>
    <property type="match status" value="1"/>
</dbReference>
<evidence type="ECO:0000256" key="4">
    <source>
        <dbReference type="ARBA" id="ARBA00022759"/>
    </source>
</evidence>
<evidence type="ECO:0000256" key="7">
    <source>
        <dbReference type="ARBA" id="ARBA00023016"/>
    </source>
</evidence>
<keyword evidence="7" id="KW-0346">Stress response</keyword>
<evidence type="ECO:0000256" key="5">
    <source>
        <dbReference type="ARBA" id="ARBA00022801"/>
    </source>
</evidence>
<evidence type="ECO:0000256" key="6">
    <source>
        <dbReference type="ARBA" id="ARBA00022884"/>
    </source>
</evidence>
<keyword evidence="5" id="KW-0378">Hydrolase</keyword>
<dbReference type="Proteomes" id="UP000229371">
    <property type="component" value="Unassembled WGS sequence"/>
</dbReference>
<evidence type="ECO:0000256" key="2">
    <source>
        <dbReference type="ARBA" id="ARBA00022649"/>
    </source>
</evidence>
<dbReference type="SUPFAM" id="SSF54786">
    <property type="entry name" value="YcfA/nrd intein domain"/>
    <property type="match status" value="1"/>
</dbReference>
<dbReference type="InterPro" id="IPR038570">
    <property type="entry name" value="HicA_sf"/>
</dbReference>
<dbReference type="AlphaFoldDB" id="A0A2M7RP01"/>
<keyword evidence="2" id="KW-1277">Toxin-antitoxin system</keyword>
<dbReference type="EMBL" id="PFMI01000008">
    <property type="protein sequence ID" value="PIZ01219.1"/>
    <property type="molecule type" value="Genomic_DNA"/>
</dbReference>
<evidence type="ECO:0008006" key="10">
    <source>
        <dbReference type="Google" id="ProtNLM"/>
    </source>
</evidence>
<comment type="similarity">
    <text evidence="1">Belongs to the HicA mRNA interferase family.</text>
</comment>